<dbReference type="SUPFAM" id="SSF54285">
    <property type="entry name" value="MoaD/ThiS"/>
    <property type="match status" value="1"/>
</dbReference>
<dbReference type="InterPro" id="IPR003749">
    <property type="entry name" value="ThiS/MoaD-like"/>
</dbReference>
<dbReference type="PANTHER" id="PTHR33359">
    <property type="entry name" value="MOLYBDOPTERIN SYNTHASE SULFUR CARRIER SUBUNIT"/>
    <property type="match status" value="1"/>
</dbReference>
<dbReference type="Gene3D" id="3.10.20.30">
    <property type="match status" value="1"/>
</dbReference>
<dbReference type="InterPro" id="IPR044672">
    <property type="entry name" value="MOCS2A"/>
</dbReference>
<accession>A0A2H9TCB5</accession>
<evidence type="ECO:0000313" key="2">
    <source>
        <dbReference type="EMBL" id="PJE80891.1"/>
    </source>
</evidence>
<dbReference type="GO" id="GO:0006777">
    <property type="term" value="P:Mo-molybdopterin cofactor biosynthetic process"/>
    <property type="evidence" value="ECO:0007669"/>
    <property type="project" value="InterPro"/>
</dbReference>
<dbReference type="GO" id="GO:1990133">
    <property type="term" value="C:molybdopterin adenylyltransferase complex"/>
    <property type="evidence" value="ECO:0007669"/>
    <property type="project" value="TreeGrafter"/>
</dbReference>
<dbReference type="Pfam" id="PF02597">
    <property type="entry name" value="ThiS"/>
    <property type="match status" value="1"/>
</dbReference>
<dbReference type="CDD" id="cd00754">
    <property type="entry name" value="Ubl_MoaD"/>
    <property type="match status" value="1"/>
</dbReference>
<sequence length="85" mass="9217">MITILFFAGFKEQTGCSSLPIPIDHGKQPLSLTTLKQQLGQKGAVWHDIMTSKQTLIAVNQQVVHDNPILKDGDTVAFFPPVTGG</sequence>
<protein>
    <submittedName>
        <fullName evidence="2">Molybdopterin synthase sulfur carrier subunit</fullName>
    </submittedName>
</protein>
<organism evidence="2">
    <name type="scientific">invertebrate metagenome</name>
    <dbReference type="NCBI Taxonomy" id="1711999"/>
    <lineage>
        <taxon>unclassified sequences</taxon>
        <taxon>metagenomes</taxon>
        <taxon>organismal metagenomes</taxon>
    </lineage>
</organism>
<dbReference type="GO" id="GO:0000166">
    <property type="term" value="F:nucleotide binding"/>
    <property type="evidence" value="ECO:0007669"/>
    <property type="project" value="UniProtKB-KW"/>
</dbReference>
<dbReference type="EMBL" id="NSIT01000003">
    <property type="protein sequence ID" value="PJE80891.1"/>
    <property type="molecule type" value="Genomic_DNA"/>
</dbReference>
<gene>
    <name evidence="2" type="primary">moaD</name>
    <name evidence="2" type="ORF">CI610_00139</name>
</gene>
<comment type="caution">
    <text evidence="2">The sequence shown here is derived from an EMBL/GenBank/DDBJ whole genome shotgun (WGS) entry which is preliminary data.</text>
</comment>
<proteinExistence type="predicted"/>
<dbReference type="InterPro" id="IPR016155">
    <property type="entry name" value="Mopterin_synth/thiamin_S_b"/>
</dbReference>
<evidence type="ECO:0000256" key="1">
    <source>
        <dbReference type="ARBA" id="ARBA00022741"/>
    </source>
</evidence>
<dbReference type="InterPro" id="IPR012675">
    <property type="entry name" value="Beta-grasp_dom_sf"/>
</dbReference>
<dbReference type="AlphaFoldDB" id="A0A2H9TCB5"/>
<reference evidence="2" key="1">
    <citation type="journal article" date="2017" name="Appl. Environ. Microbiol.">
        <title>Molecular characterization of an Endozoicomonas-like organism causing infection in king scallop Pecten maximus L.</title>
        <authorList>
            <person name="Cano I."/>
            <person name="van Aerle R."/>
            <person name="Ross S."/>
            <person name="Verner-Jeffreys D.W."/>
            <person name="Paley R.K."/>
            <person name="Rimmer G."/>
            <person name="Ryder D."/>
            <person name="Hooper P."/>
            <person name="Stone D."/>
            <person name="Feist S.W."/>
        </authorList>
    </citation>
    <scope>NUCLEOTIDE SEQUENCE</scope>
</reference>
<dbReference type="PANTHER" id="PTHR33359:SF1">
    <property type="entry name" value="MOLYBDOPTERIN SYNTHASE SULFUR CARRIER SUBUNIT"/>
    <property type="match status" value="1"/>
</dbReference>
<keyword evidence="1" id="KW-0547">Nucleotide-binding</keyword>
<name>A0A2H9TCB5_9ZZZZ</name>